<keyword evidence="5 10" id="KW-0813">Transport</keyword>
<evidence type="ECO:0000256" key="4">
    <source>
        <dbReference type="ARBA" id="ARBA00014035"/>
    </source>
</evidence>
<sequence length="202" mass="22461">MAFMAAFVIGGAASADMLQGLEDYYDNVKTLQGGFEQQTLDERNRVVDSSSGEFAISRPDRFHWSYAAPFSQEIVADGEKLWIYDVDLDQVTVRNQAEVLGSAPAQLLSGDYDDLTQAFEIEAGDKFVRLTPKEGGQAFDEARIGLRDGYPFALEIDDALGQTTRVELLDVIVDEDIDEQRFIFEPPEGVDVYEADEGEALR</sequence>
<keyword evidence="11" id="KW-0449">Lipoprotein</keyword>
<dbReference type="HAMAP" id="MF_00240">
    <property type="entry name" value="LolA"/>
    <property type="match status" value="1"/>
</dbReference>
<dbReference type="InterPro" id="IPR018323">
    <property type="entry name" value="OM_lipoprot_carrier_LolA_Pbac"/>
</dbReference>
<comment type="subcellular location">
    <subcellularLocation>
        <location evidence="1 10">Periplasm</location>
    </subcellularLocation>
</comment>
<keyword evidence="7 10" id="KW-0574">Periplasm</keyword>
<gene>
    <name evidence="10 11" type="primary">lolA</name>
    <name evidence="11" type="ORF">HH1059_08250</name>
</gene>
<name>A0A120MZR3_HALHR</name>
<protein>
    <recommendedName>
        <fullName evidence="4 10">Outer-membrane lipoprotein carrier protein</fullName>
    </recommendedName>
</protein>
<comment type="function">
    <text evidence="10">Participates in the translocation of lipoproteins from the inner membrane to the outer membrane. Only forms a complex with a lipoprotein if the residue after the N-terminal Cys is not an aspartate (The Asp acts as a targeting signal to indicate that the lipoprotein should stay in the inner membrane).</text>
</comment>
<evidence type="ECO:0000256" key="8">
    <source>
        <dbReference type="ARBA" id="ARBA00022927"/>
    </source>
</evidence>
<dbReference type="InterPro" id="IPR004564">
    <property type="entry name" value="OM_lipoprot_carrier_LolA-like"/>
</dbReference>
<proteinExistence type="inferred from homology"/>
<keyword evidence="6" id="KW-0732">Signal</keyword>
<accession>A0A120MZR3</accession>
<dbReference type="NCBIfam" id="TIGR00547">
    <property type="entry name" value="lolA"/>
    <property type="match status" value="1"/>
</dbReference>
<evidence type="ECO:0000256" key="2">
    <source>
        <dbReference type="ARBA" id="ARBA00007615"/>
    </source>
</evidence>
<dbReference type="AlphaFoldDB" id="A0A120MZR3"/>
<keyword evidence="12" id="KW-1185">Reference proteome</keyword>
<comment type="subunit">
    <text evidence="3 10">Monomer.</text>
</comment>
<evidence type="ECO:0000256" key="7">
    <source>
        <dbReference type="ARBA" id="ARBA00022764"/>
    </source>
</evidence>
<dbReference type="Proteomes" id="UP000218890">
    <property type="component" value="Chromosome"/>
</dbReference>
<dbReference type="KEGG" id="hhk:HH1059_08250"/>
<evidence type="ECO:0000256" key="5">
    <source>
        <dbReference type="ARBA" id="ARBA00022448"/>
    </source>
</evidence>
<organism evidence="11 12">
    <name type="scientific">Halorhodospira halochloris</name>
    <name type="common">Ectothiorhodospira halochloris</name>
    <dbReference type="NCBI Taxonomy" id="1052"/>
    <lineage>
        <taxon>Bacteria</taxon>
        <taxon>Pseudomonadati</taxon>
        <taxon>Pseudomonadota</taxon>
        <taxon>Gammaproteobacteria</taxon>
        <taxon>Chromatiales</taxon>
        <taxon>Ectothiorhodospiraceae</taxon>
        <taxon>Halorhodospira</taxon>
    </lineage>
</organism>
<keyword evidence="9 10" id="KW-0143">Chaperone</keyword>
<evidence type="ECO:0000256" key="9">
    <source>
        <dbReference type="ARBA" id="ARBA00023186"/>
    </source>
</evidence>
<dbReference type="PANTHER" id="PTHR35869">
    <property type="entry name" value="OUTER-MEMBRANE LIPOPROTEIN CARRIER PROTEIN"/>
    <property type="match status" value="1"/>
</dbReference>
<reference evidence="11" key="1">
    <citation type="submission" date="2016-02" db="EMBL/GenBank/DDBJ databases">
        <title>Halorhodospira halochloris DSM-1059 complete genome, version 2.</title>
        <authorList>
            <person name="Tsukatani Y."/>
        </authorList>
    </citation>
    <scope>NUCLEOTIDE SEQUENCE</scope>
    <source>
        <strain evidence="11">DSM 1059</strain>
    </source>
</reference>
<dbReference type="EMBL" id="AP017372">
    <property type="protein sequence ID" value="BAU57518.1"/>
    <property type="molecule type" value="Genomic_DNA"/>
</dbReference>
<evidence type="ECO:0000313" key="11">
    <source>
        <dbReference type="EMBL" id="BAU57518.1"/>
    </source>
</evidence>
<dbReference type="GO" id="GO:0030288">
    <property type="term" value="C:outer membrane-bounded periplasmic space"/>
    <property type="evidence" value="ECO:0007669"/>
    <property type="project" value="TreeGrafter"/>
</dbReference>
<dbReference type="SUPFAM" id="SSF89392">
    <property type="entry name" value="Prokaryotic lipoproteins and lipoprotein localization factors"/>
    <property type="match status" value="1"/>
</dbReference>
<keyword evidence="8 10" id="KW-0653">Protein transport</keyword>
<dbReference type="PANTHER" id="PTHR35869:SF1">
    <property type="entry name" value="OUTER-MEMBRANE LIPOPROTEIN CARRIER PROTEIN"/>
    <property type="match status" value="1"/>
</dbReference>
<dbReference type="GO" id="GO:0044874">
    <property type="term" value="P:lipoprotein localization to outer membrane"/>
    <property type="evidence" value="ECO:0007669"/>
    <property type="project" value="UniProtKB-UniRule"/>
</dbReference>
<dbReference type="InterPro" id="IPR029046">
    <property type="entry name" value="LolA/LolB/LppX"/>
</dbReference>
<dbReference type="CDD" id="cd16325">
    <property type="entry name" value="LolA"/>
    <property type="match status" value="1"/>
</dbReference>
<dbReference type="Pfam" id="PF03548">
    <property type="entry name" value="LolA"/>
    <property type="match status" value="1"/>
</dbReference>
<evidence type="ECO:0000256" key="6">
    <source>
        <dbReference type="ARBA" id="ARBA00022729"/>
    </source>
</evidence>
<evidence type="ECO:0000313" key="12">
    <source>
        <dbReference type="Proteomes" id="UP000218890"/>
    </source>
</evidence>
<comment type="similarity">
    <text evidence="2 10">Belongs to the LolA family.</text>
</comment>
<dbReference type="Gene3D" id="2.50.20.10">
    <property type="entry name" value="Lipoprotein localisation LolA/LolB/LppX"/>
    <property type="match status" value="1"/>
</dbReference>
<evidence type="ECO:0000256" key="1">
    <source>
        <dbReference type="ARBA" id="ARBA00004418"/>
    </source>
</evidence>
<dbReference type="GO" id="GO:0042953">
    <property type="term" value="P:lipoprotein transport"/>
    <property type="evidence" value="ECO:0007669"/>
    <property type="project" value="InterPro"/>
</dbReference>
<evidence type="ECO:0000256" key="10">
    <source>
        <dbReference type="HAMAP-Rule" id="MF_00240"/>
    </source>
</evidence>
<evidence type="ECO:0000256" key="3">
    <source>
        <dbReference type="ARBA" id="ARBA00011245"/>
    </source>
</evidence>